<evidence type="ECO:0000313" key="2">
    <source>
        <dbReference type="Proteomes" id="UP000009081"/>
    </source>
</evidence>
<protein>
    <submittedName>
        <fullName evidence="1">Uncharacterized protein</fullName>
    </submittedName>
</protein>
<dbReference type="KEGG" id="mea:Mex_1p2801"/>
<dbReference type="HOGENOM" id="CLU_1765863_0_0_5"/>
<dbReference type="Proteomes" id="UP000009081">
    <property type="component" value="Chromosome"/>
</dbReference>
<accession>C5ATN0</accession>
<sequence>MPRKAPRRDRLGYHRFQPELLPDQLTQDAFRSRKRWRLHGVSVAVAGRATEFRYHVAHGIFNGFRAGSGRRAEAVMDERRKKALFAAADGLLARMGRLSLRTLIPLLTGASVRSVGSRRRGHARQGGARFPSSRVRLSRRNLRGMRS</sequence>
<dbReference type="STRING" id="272630.MexAM1_META1p2801"/>
<reference evidence="1 2" key="1">
    <citation type="journal article" date="2009" name="PLoS ONE">
        <title>Methylobacterium genome sequences: a reference blueprint to investigate microbial metabolism of C1 compounds from natural and industrial sources.</title>
        <authorList>
            <person name="Vuilleumier S."/>
            <person name="Chistoserdova L."/>
            <person name="Lee M.-C."/>
            <person name="Bringel F."/>
            <person name="Lajus A."/>
            <person name="Zhou Y."/>
            <person name="Gourion B."/>
            <person name="Barbe V."/>
            <person name="Chang J."/>
            <person name="Cruveiller S."/>
            <person name="Dossat C."/>
            <person name="Gillett W."/>
            <person name="Gruffaz C."/>
            <person name="Haugen E."/>
            <person name="Hourcade E."/>
            <person name="Levy R."/>
            <person name="Mangenot S."/>
            <person name="Muller E."/>
            <person name="Nadalig T."/>
            <person name="Pagni M."/>
            <person name="Penny C."/>
            <person name="Peyraud R."/>
            <person name="Robinson D.G."/>
            <person name="Roche D."/>
            <person name="Rouy Z."/>
            <person name="Saenampechek C."/>
            <person name="Salvignol G."/>
            <person name="Vallenet D."/>
            <person name="Wu Z."/>
            <person name="Marx C.J."/>
            <person name="Vorholt J.A."/>
            <person name="Olson M.V."/>
            <person name="Kaul R."/>
            <person name="Weissenbach J."/>
            <person name="Medigue C."/>
            <person name="Lidstrom M.E."/>
        </authorList>
    </citation>
    <scope>NUCLEOTIDE SEQUENCE [LARGE SCALE GENOMIC DNA]</scope>
    <source>
        <strain evidence="2">ATCC 14718 / DSM 1338 / JCM 2805 / NCIMB 9133 / AM1</strain>
    </source>
</reference>
<keyword evidence="2" id="KW-1185">Reference proteome</keyword>
<organism evidence="1 2">
    <name type="scientific">Methylorubrum extorquens (strain ATCC 14718 / DSM 1338 / JCM 2805 / NCIMB 9133 / AM1)</name>
    <name type="common">Methylobacterium extorquens</name>
    <dbReference type="NCBI Taxonomy" id="272630"/>
    <lineage>
        <taxon>Bacteria</taxon>
        <taxon>Pseudomonadati</taxon>
        <taxon>Pseudomonadota</taxon>
        <taxon>Alphaproteobacteria</taxon>
        <taxon>Hyphomicrobiales</taxon>
        <taxon>Methylobacteriaceae</taxon>
        <taxon>Methylorubrum</taxon>
    </lineage>
</organism>
<dbReference type="EMBL" id="CP001510">
    <property type="protein sequence ID" value="ACS40554.1"/>
    <property type="molecule type" value="Genomic_DNA"/>
</dbReference>
<evidence type="ECO:0000313" key="1">
    <source>
        <dbReference type="EMBL" id="ACS40554.1"/>
    </source>
</evidence>
<name>C5ATN0_METEA</name>
<gene>
    <name evidence="1" type="ordered locus">MexAM1_META1p2801</name>
</gene>
<dbReference type="AlphaFoldDB" id="C5ATN0"/>
<proteinExistence type="predicted"/>